<evidence type="ECO:0000313" key="1">
    <source>
        <dbReference type="EMBL" id="AGF47001.1"/>
    </source>
</evidence>
<name>M1LS85_9PROT</name>
<dbReference type="GO" id="GO:0003887">
    <property type="term" value="F:DNA-directed DNA polymerase activity"/>
    <property type="evidence" value="ECO:0007669"/>
    <property type="project" value="UniProtKB-EC"/>
</dbReference>
<dbReference type="AlphaFoldDB" id="M1LS85"/>
<dbReference type="RefSeq" id="WP_015396412.1">
    <property type="nucleotide sequence ID" value="NC_020294.1"/>
</dbReference>
<proteinExistence type="predicted"/>
<dbReference type="STRING" id="1208919.CDSE_0730"/>
<dbReference type="GO" id="GO:0032298">
    <property type="term" value="P:positive regulation of DNA-templated DNA replication initiation"/>
    <property type="evidence" value="ECO:0007669"/>
    <property type="project" value="TreeGrafter"/>
</dbReference>
<dbReference type="Proteomes" id="UP000011547">
    <property type="component" value="Chromosome"/>
</dbReference>
<keyword evidence="2" id="KW-1185">Reference proteome</keyword>
<keyword evidence="1" id="KW-0808">Transferase</keyword>
<evidence type="ECO:0000313" key="2">
    <source>
        <dbReference type="Proteomes" id="UP000011547"/>
    </source>
</evidence>
<dbReference type="KEGG" id="kde:CDSE_0730"/>
<protein>
    <submittedName>
        <fullName evidence="1">DNA polymerase III subunit chi</fullName>
        <ecNumber evidence="1">2.7.7.7</ecNumber>
    </submittedName>
</protein>
<dbReference type="GO" id="GO:0003677">
    <property type="term" value="F:DNA binding"/>
    <property type="evidence" value="ECO:0007669"/>
    <property type="project" value="InterPro"/>
</dbReference>
<dbReference type="OrthoDB" id="5297568at2"/>
<dbReference type="SUPFAM" id="SSF102400">
    <property type="entry name" value="DNA polymerase III chi subunit"/>
    <property type="match status" value="1"/>
</dbReference>
<dbReference type="InterPro" id="IPR036768">
    <property type="entry name" value="PolIII_chi_sf"/>
</dbReference>
<sequence>MKVSFVFGVKDKLISACHIVHKNFMTNKIILIICDDNNISKLDKLLWTFNDVSFIPHNILEYEKPNKTPVILAKQSILSVEYIDKEFSDKISLVINLSNNYTPNCDKINHVIEIVSEDEKDRLEARNRWRFYKQIGYQVAGIPSKISIA</sequence>
<organism evidence="1 2">
    <name type="scientific">Candidatus Kinetoplastidibacterium desouzai TCC079E</name>
    <dbReference type="NCBI Taxonomy" id="1208919"/>
    <lineage>
        <taxon>Bacteria</taxon>
        <taxon>Pseudomonadati</taxon>
        <taxon>Pseudomonadota</taxon>
        <taxon>Betaproteobacteria</taxon>
        <taxon>Candidatus Kinetoplastidibacterium</taxon>
    </lineage>
</organism>
<dbReference type="PANTHER" id="PTHR38767">
    <property type="entry name" value="DNA POLYMERASE III SUBUNIT CHI"/>
    <property type="match status" value="1"/>
</dbReference>
<keyword evidence="1" id="KW-0548">Nucleotidyltransferase</keyword>
<gene>
    <name evidence="1" type="ORF">CDSE_0730</name>
</gene>
<dbReference type="PANTHER" id="PTHR38767:SF1">
    <property type="entry name" value="DNA POLYMERASE III SUBUNIT CHI"/>
    <property type="match status" value="1"/>
</dbReference>
<dbReference type="eggNOG" id="COG2927">
    <property type="taxonomic scope" value="Bacteria"/>
</dbReference>
<dbReference type="HOGENOM" id="CLU_131584_2_0_4"/>
<dbReference type="EC" id="2.7.7.7" evidence="1"/>
<reference evidence="1 2" key="1">
    <citation type="journal article" date="2013" name="Genome Biol. Evol.">
        <title>Genome evolution and phylogenomic analysis of candidatus kinetoplastibacterium, the betaproteobacterial endosymbionts of strigomonas and angomonas.</title>
        <authorList>
            <person name="Alves J.M."/>
            <person name="Serrano M.G."/>
            <person name="Maia da Silva F."/>
            <person name="Voegtly L.J."/>
            <person name="Matveyev A.V."/>
            <person name="Teixeira M.M."/>
            <person name="Camargo E.P."/>
            <person name="Buck G.A."/>
        </authorList>
    </citation>
    <scope>NUCLEOTIDE SEQUENCE [LARGE SCALE GENOMIC DNA]</scope>
    <source>
        <strain evidence="1 2">TCC079E</strain>
    </source>
</reference>
<dbReference type="EMBL" id="CP003803">
    <property type="protein sequence ID" value="AGF47001.1"/>
    <property type="molecule type" value="Genomic_DNA"/>
</dbReference>
<dbReference type="PATRIC" id="fig|1208919.3.peg.441"/>
<dbReference type="Pfam" id="PF04364">
    <property type="entry name" value="DNA_pol3_chi"/>
    <property type="match status" value="1"/>
</dbReference>
<dbReference type="GO" id="GO:0006260">
    <property type="term" value="P:DNA replication"/>
    <property type="evidence" value="ECO:0007669"/>
    <property type="project" value="InterPro"/>
</dbReference>
<dbReference type="Gene3D" id="3.40.50.10110">
    <property type="entry name" value="DNA polymerase III subunit chi"/>
    <property type="match status" value="1"/>
</dbReference>
<accession>M1LS85</accession>
<dbReference type="InterPro" id="IPR007459">
    <property type="entry name" value="DNA_pol3_chi"/>
</dbReference>